<sequence length="186" mass="20399">MGRQLIYVIAAICAAMTIILFLILTAEPVTNAGGSAHPIFAGMRIGGDGLARLEHIGSLGYAFQALLLSLIVAFATLGVSEKHRTPRLRAYMIATLIFSLFILWQMVSSHLNFIATGETTYFMGFPTPTAWAMYGVWLGGIPLVLIYTLGFRQFIYTDEDQAEFEKLVAESAAEGQETDNNPEEAR</sequence>
<keyword evidence="1" id="KW-1133">Transmembrane helix</keyword>
<accession>A0A0R2SI73</accession>
<feature type="transmembrane region" description="Helical" evidence="1">
    <location>
        <begin position="91"/>
        <end position="111"/>
    </location>
</feature>
<dbReference type="Proteomes" id="UP000051934">
    <property type="component" value="Unassembled WGS sequence"/>
</dbReference>
<keyword evidence="1" id="KW-0812">Transmembrane</keyword>
<keyword evidence="1" id="KW-0472">Membrane</keyword>
<evidence type="ECO:0000313" key="2">
    <source>
        <dbReference type="EMBL" id="KRO72282.1"/>
    </source>
</evidence>
<dbReference type="EMBL" id="LIBB01000082">
    <property type="protein sequence ID" value="KRO72282.1"/>
    <property type="molecule type" value="Genomic_DNA"/>
</dbReference>
<dbReference type="AlphaFoldDB" id="A0A0R2SI73"/>
<evidence type="ECO:0000256" key="1">
    <source>
        <dbReference type="SAM" id="Phobius"/>
    </source>
</evidence>
<reference evidence="2 3" key="1">
    <citation type="submission" date="2015-10" db="EMBL/GenBank/DDBJ databases">
        <title>Metagenome-Assembled Genomes uncover a global brackish microbiome.</title>
        <authorList>
            <person name="Hugerth L.W."/>
            <person name="Larsson J."/>
            <person name="Alneberg J."/>
            <person name="Lindh M.V."/>
            <person name="Legrand C."/>
            <person name="Pinhassi J."/>
            <person name="Andersson A.F."/>
        </authorList>
    </citation>
    <scope>NUCLEOTIDE SEQUENCE [LARGE SCALE GENOMIC DNA]</scope>
    <source>
        <strain evidence="2">BACL4 MAG-120507-bin80</strain>
    </source>
</reference>
<comment type="caution">
    <text evidence="2">The sequence shown here is derived from an EMBL/GenBank/DDBJ whole genome shotgun (WGS) entry which is preliminary data.</text>
</comment>
<protein>
    <submittedName>
        <fullName evidence="2">Uncharacterized protein</fullName>
    </submittedName>
</protein>
<gene>
    <name evidence="2" type="ORF">ABR69_10715</name>
</gene>
<feature type="transmembrane region" description="Helical" evidence="1">
    <location>
        <begin position="131"/>
        <end position="151"/>
    </location>
</feature>
<proteinExistence type="predicted"/>
<feature type="transmembrane region" description="Helical" evidence="1">
    <location>
        <begin position="59"/>
        <end position="79"/>
    </location>
</feature>
<organism evidence="2 3">
    <name type="scientific">OM182 bacterium BACL3 MAG-120507-bin80</name>
    <dbReference type="NCBI Taxonomy" id="1655577"/>
    <lineage>
        <taxon>Bacteria</taxon>
        <taxon>Pseudomonadati</taxon>
        <taxon>Pseudomonadota</taxon>
        <taxon>Gammaproteobacteria</taxon>
        <taxon>OMG group</taxon>
        <taxon>OM182 clade</taxon>
    </lineage>
</organism>
<name>A0A0R2SI73_9GAMM</name>
<feature type="transmembrane region" description="Helical" evidence="1">
    <location>
        <begin position="5"/>
        <end position="24"/>
    </location>
</feature>
<evidence type="ECO:0000313" key="3">
    <source>
        <dbReference type="Proteomes" id="UP000051934"/>
    </source>
</evidence>